<dbReference type="Proteomes" id="UP000008080">
    <property type="component" value="Chromosome"/>
</dbReference>
<gene>
    <name evidence="1" type="ordered locus">Bd1890</name>
</gene>
<dbReference type="EMBL" id="BX842651">
    <property type="protein sequence ID" value="CAE79743.1"/>
    <property type="molecule type" value="Genomic_DNA"/>
</dbReference>
<proteinExistence type="predicted"/>
<organism evidence="1 2">
    <name type="scientific">Bdellovibrio bacteriovorus (strain ATCC 15356 / DSM 50701 / NCIMB 9529 / HD100)</name>
    <dbReference type="NCBI Taxonomy" id="264462"/>
    <lineage>
        <taxon>Bacteria</taxon>
        <taxon>Pseudomonadati</taxon>
        <taxon>Bdellovibrionota</taxon>
        <taxon>Bdellovibrionia</taxon>
        <taxon>Bdellovibrionales</taxon>
        <taxon>Pseudobdellovibrionaceae</taxon>
        <taxon>Bdellovibrio</taxon>
    </lineage>
</organism>
<evidence type="ECO:0000313" key="1">
    <source>
        <dbReference type="EMBL" id="CAE79743.1"/>
    </source>
</evidence>
<evidence type="ECO:0000313" key="2">
    <source>
        <dbReference type="Proteomes" id="UP000008080"/>
    </source>
</evidence>
<dbReference type="KEGG" id="bba:Bd1890"/>
<accession>Q6MLW3</accession>
<protein>
    <submittedName>
        <fullName evidence="1">Uncharacterized protein</fullName>
    </submittedName>
</protein>
<reference evidence="1 2" key="1">
    <citation type="journal article" date="2004" name="Science">
        <title>A predator unmasked: life cycle of Bdellovibrio bacteriovorus from a genomic perspective.</title>
        <authorList>
            <person name="Rendulic S."/>
            <person name="Jagtap P."/>
            <person name="Rosinus A."/>
            <person name="Eppinger M."/>
            <person name="Baar C."/>
            <person name="Lanz C."/>
            <person name="Keller H."/>
            <person name="Lambert C."/>
            <person name="Evans K.J."/>
            <person name="Goesmann A."/>
            <person name="Meyer F."/>
            <person name="Sockett R.E."/>
            <person name="Schuster S.C."/>
        </authorList>
    </citation>
    <scope>NUCLEOTIDE SEQUENCE [LARGE SCALE GENOMIC DNA]</scope>
    <source>
        <strain evidence="2">ATCC 15356 / DSM 50701 / NCIMB 9529 / HD100</strain>
    </source>
</reference>
<sequence>MKLWKQTKGLNMNKDNVPQQLDRMDRELRFLWQEAHEETVQSIKERKLKQYYELFKAYKKQKQFLTALEAK</sequence>
<dbReference type="HOGENOM" id="CLU_2931965_0_0_7"/>
<dbReference type="AlphaFoldDB" id="Q6MLW3"/>
<dbReference type="STRING" id="264462.Bd1890"/>
<keyword evidence="2" id="KW-1185">Reference proteome</keyword>
<name>Q6MLW3_BDEBA</name>